<evidence type="ECO:0000259" key="1">
    <source>
        <dbReference type="Pfam" id="PF17111"/>
    </source>
</evidence>
<dbReference type="AlphaFoldDB" id="A0A2J6ST61"/>
<proteinExistence type="predicted"/>
<dbReference type="OrthoDB" id="4840035at2759"/>
<dbReference type="Proteomes" id="UP000235371">
    <property type="component" value="Unassembled WGS sequence"/>
</dbReference>
<dbReference type="RefSeq" id="XP_024730846.1">
    <property type="nucleotide sequence ID" value="XM_024887320.1"/>
</dbReference>
<sequence>MDVASNAVSLIQFTIIGLAFIRQTFSSIKDGPQTVSYIVKNVQNLLHILERLSNNPAVKESQDVVLSDMLKSCHDDVTRMAQELDKCNFKATDKMELKLRRSGKSLFKEKEWTDFQARLQGYSSSLSTIITIEHSEKLFDMDRKMDGGQKLIQEELLRISNKCDRIEIKCEKVGVASRNSQLQYTPDSLPNPLQALGIGIETRENTPPMVTERRRWTFDEVMANSRCLEDFFSRDRILLSGQIIKPPRVNKQTLDRLLRWSRASPSSQTLWIKGPYTATRDSENNMTRIGLKLVNLAYEHRPNFPMISFFCQLSPAKSLKLNETAEMGALTAVLYALIKQILEILSLPLVEDIDLTKSRFQRLDGTKRACKDALLILEDLVSHITQPVFCILDGLQWLEHTSTRNNMRKLLEVLRHNNLHVLYITTGSVASLRDTISKDETLGEQDLRDRAVKEDLGRQGQKFWT</sequence>
<reference evidence="2 3" key="1">
    <citation type="submission" date="2016-04" db="EMBL/GenBank/DDBJ databases">
        <title>A degradative enzymes factory behind the ericoid mycorrhizal symbiosis.</title>
        <authorList>
            <consortium name="DOE Joint Genome Institute"/>
            <person name="Martino E."/>
            <person name="Morin E."/>
            <person name="Grelet G."/>
            <person name="Kuo A."/>
            <person name="Kohler A."/>
            <person name="Daghino S."/>
            <person name="Barry K."/>
            <person name="Choi C."/>
            <person name="Cichocki N."/>
            <person name="Clum A."/>
            <person name="Copeland A."/>
            <person name="Hainaut M."/>
            <person name="Haridas S."/>
            <person name="Labutti K."/>
            <person name="Lindquist E."/>
            <person name="Lipzen A."/>
            <person name="Khouja H.-R."/>
            <person name="Murat C."/>
            <person name="Ohm R."/>
            <person name="Olson A."/>
            <person name="Spatafora J."/>
            <person name="Veneault-Fourrey C."/>
            <person name="Henrissat B."/>
            <person name="Grigoriev I."/>
            <person name="Martin F."/>
            <person name="Perotto S."/>
        </authorList>
    </citation>
    <scope>NUCLEOTIDE SEQUENCE [LARGE SCALE GENOMIC DNA]</scope>
    <source>
        <strain evidence="2 3">E</strain>
    </source>
</reference>
<protein>
    <recommendedName>
        <fullName evidence="1">Azaphilone pigments biosynthesis cluster protein L N-terminal domain-containing protein</fullName>
    </recommendedName>
</protein>
<organism evidence="2 3">
    <name type="scientific">Hyaloscypha bicolor E</name>
    <dbReference type="NCBI Taxonomy" id="1095630"/>
    <lineage>
        <taxon>Eukaryota</taxon>
        <taxon>Fungi</taxon>
        <taxon>Dikarya</taxon>
        <taxon>Ascomycota</taxon>
        <taxon>Pezizomycotina</taxon>
        <taxon>Leotiomycetes</taxon>
        <taxon>Helotiales</taxon>
        <taxon>Hyaloscyphaceae</taxon>
        <taxon>Hyaloscypha</taxon>
        <taxon>Hyaloscypha bicolor</taxon>
    </lineage>
</organism>
<dbReference type="STRING" id="1095630.A0A2J6ST61"/>
<dbReference type="EMBL" id="KZ613866">
    <property type="protein sequence ID" value="PMD53942.1"/>
    <property type="molecule type" value="Genomic_DNA"/>
</dbReference>
<dbReference type="InParanoid" id="A0A2J6ST61"/>
<dbReference type="GeneID" id="36595396"/>
<feature type="domain" description="Azaphilone pigments biosynthesis cluster protein L N-terminal" evidence="1">
    <location>
        <begin position="2"/>
        <end position="174"/>
    </location>
</feature>
<keyword evidence="3" id="KW-1185">Reference proteome</keyword>
<evidence type="ECO:0000313" key="2">
    <source>
        <dbReference type="EMBL" id="PMD53942.1"/>
    </source>
</evidence>
<dbReference type="InterPro" id="IPR031348">
    <property type="entry name" value="PigL_N"/>
</dbReference>
<evidence type="ECO:0000313" key="3">
    <source>
        <dbReference type="Proteomes" id="UP000235371"/>
    </source>
</evidence>
<accession>A0A2J6ST61</accession>
<name>A0A2J6ST61_9HELO</name>
<dbReference type="Pfam" id="PF17111">
    <property type="entry name" value="PigL_N"/>
    <property type="match status" value="1"/>
</dbReference>
<gene>
    <name evidence="2" type="ORF">K444DRAFT_667624</name>
</gene>